<proteinExistence type="predicted"/>
<keyword evidence="1" id="KW-1185">Reference proteome</keyword>
<accession>A0ABM1H767</accession>
<organism evidence="1 2">
    <name type="scientific">Solanum pennellii</name>
    <name type="common">Tomato</name>
    <name type="synonym">Lycopersicon pennellii</name>
    <dbReference type="NCBI Taxonomy" id="28526"/>
    <lineage>
        <taxon>Eukaryota</taxon>
        <taxon>Viridiplantae</taxon>
        <taxon>Streptophyta</taxon>
        <taxon>Embryophyta</taxon>
        <taxon>Tracheophyta</taxon>
        <taxon>Spermatophyta</taxon>
        <taxon>Magnoliopsida</taxon>
        <taxon>eudicotyledons</taxon>
        <taxon>Gunneridae</taxon>
        <taxon>Pentapetalae</taxon>
        <taxon>asterids</taxon>
        <taxon>lamiids</taxon>
        <taxon>Solanales</taxon>
        <taxon>Solanaceae</taxon>
        <taxon>Solanoideae</taxon>
        <taxon>Solaneae</taxon>
        <taxon>Solanum</taxon>
        <taxon>Solanum subgen. Lycopersicon</taxon>
    </lineage>
</organism>
<dbReference type="GeneID" id="107024910"/>
<evidence type="ECO:0000313" key="1">
    <source>
        <dbReference type="Proteomes" id="UP000694930"/>
    </source>
</evidence>
<evidence type="ECO:0000313" key="2">
    <source>
        <dbReference type="RefSeq" id="XP_015081321.1"/>
    </source>
</evidence>
<reference evidence="2" key="2">
    <citation type="submission" date="2025-08" db="UniProtKB">
        <authorList>
            <consortium name="RefSeq"/>
        </authorList>
    </citation>
    <scope>IDENTIFICATION</scope>
</reference>
<sequence>MKKLKMDWNEAAEQRLNGLNDLDEFRLKTYENSAIYKEKMKKKLKSKWTGSFLITKVLTLGAVELESKEGARFTVNGQRIKFYLGHAENANEVAEAYRLDEV</sequence>
<dbReference type="Proteomes" id="UP000694930">
    <property type="component" value="Chromosome 7"/>
</dbReference>
<protein>
    <submittedName>
        <fullName evidence="2">Uncharacterized protein LOC107024910</fullName>
    </submittedName>
</protein>
<gene>
    <name evidence="2" type="primary">LOC107024910</name>
</gene>
<name>A0ABM1H767_SOLPN</name>
<dbReference type="RefSeq" id="XP_015081321.1">
    <property type="nucleotide sequence ID" value="XM_015225835.1"/>
</dbReference>
<reference evidence="1" key="1">
    <citation type="journal article" date="2014" name="Nat. Genet.">
        <title>The genome of the stress-tolerant wild tomato species Solanum pennellii.</title>
        <authorList>
            <person name="Bolger A."/>
            <person name="Scossa F."/>
            <person name="Bolger M.E."/>
            <person name="Lanz C."/>
            <person name="Maumus F."/>
            <person name="Tohge T."/>
            <person name="Quesneville H."/>
            <person name="Alseekh S."/>
            <person name="Sorensen I."/>
            <person name="Lichtenstein G."/>
            <person name="Fich E.A."/>
            <person name="Conte M."/>
            <person name="Keller H."/>
            <person name="Schneeberger K."/>
            <person name="Schwacke R."/>
            <person name="Ofner I."/>
            <person name="Vrebalov J."/>
            <person name="Xu Y."/>
            <person name="Osorio S."/>
            <person name="Aflitos S.A."/>
            <person name="Schijlen E."/>
            <person name="Jimenez-Gomez J.M."/>
            <person name="Ryngajllo M."/>
            <person name="Kimura S."/>
            <person name="Kumar R."/>
            <person name="Koenig D."/>
            <person name="Headland L.R."/>
            <person name="Maloof J.N."/>
            <person name="Sinha N."/>
            <person name="van Ham R.C."/>
            <person name="Lankhorst R.K."/>
            <person name="Mao L."/>
            <person name="Vogel A."/>
            <person name="Arsova B."/>
            <person name="Panstruga R."/>
            <person name="Fei Z."/>
            <person name="Rose J.K."/>
            <person name="Zamir D."/>
            <person name="Carrari F."/>
            <person name="Giovannoni J.J."/>
            <person name="Weigel D."/>
            <person name="Usadel B."/>
            <person name="Fernie A.R."/>
        </authorList>
    </citation>
    <scope>NUCLEOTIDE SEQUENCE [LARGE SCALE GENOMIC DNA]</scope>
    <source>
        <strain evidence="1">cv. LA0716</strain>
    </source>
</reference>